<dbReference type="Proteomes" id="UP000078200">
    <property type="component" value="Unassembled WGS sequence"/>
</dbReference>
<dbReference type="VEuPathDB" id="VectorBase:GAUT003522"/>
<keyword evidence="1" id="KW-0472">Membrane</keyword>
<keyword evidence="1" id="KW-0812">Transmembrane</keyword>
<organism evidence="2 3">
    <name type="scientific">Glossina austeni</name>
    <name type="common">Savannah tsetse fly</name>
    <dbReference type="NCBI Taxonomy" id="7395"/>
    <lineage>
        <taxon>Eukaryota</taxon>
        <taxon>Metazoa</taxon>
        <taxon>Ecdysozoa</taxon>
        <taxon>Arthropoda</taxon>
        <taxon>Hexapoda</taxon>
        <taxon>Insecta</taxon>
        <taxon>Pterygota</taxon>
        <taxon>Neoptera</taxon>
        <taxon>Endopterygota</taxon>
        <taxon>Diptera</taxon>
        <taxon>Brachycera</taxon>
        <taxon>Muscomorpha</taxon>
        <taxon>Hippoboscoidea</taxon>
        <taxon>Glossinidae</taxon>
        <taxon>Glossina</taxon>
    </lineage>
</organism>
<dbReference type="EnsemblMetazoa" id="GAUT003522-RA">
    <property type="protein sequence ID" value="GAUT003522-PA"/>
    <property type="gene ID" value="GAUT003522"/>
</dbReference>
<name>A0A1A9UFU2_GLOAU</name>
<reference evidence="2" key="1">
    <citation type="submission" date="2020-05" db="UniProtKB">
        <authorList>
            <consortium name="EnsemblMetazoa"/>
        </authorList>
    </citation>
    <scope>IDENTIFICATION</scope>
    <source>
        <strain evidence="2">TTRI</strain>
    </source>
</reference>
<sequence>MRNKKVIIKTYGVADRRSPYHRLVVHFAVDKEDMVDMEEPYQADWKDMVDTHLHNLSNHAQRKIVAHVHVLDDKHLPHSAAMKTRSTPASLVVVVVVVVVVEPGMAPNVVTHAAALAAVVALLALGNRSMGWLLTPKEEEKSLVILSLNAQQRIEEYLQNLDYVAREK</sequence>
<evidence type="ECO:0000313" key="2">
    <source>
        <dbReference type="EnsemblMetazoa" id="GAUT003522-PA"/>
    </source>
</evidence>
<protein>
    <submittedName>
        <fullName evidence="2">Uncharacterized protein</fullName>
    </submittedName>
</protein>
<keyword evidence="1" id="KW-1133">Transmembrane helix</keyword>
<accession>A0A1A9UFU2</accession>
<evidence type="ECO:0000256" key="1">
    <source>
        <dbReference type="SAM" id="Phobius"/>
    </source>
</evidence>
<dbReference type="AlphaFoldDB" id="A0A1A9UFU2"/>
<feature type="transmembrane region" description="Helical" evidence="1">
    <location>
        <begin position="112"/>
        <end position="134"/>
    </location>
</feature>
<evidence type="ECO:0000313" key="3">
    <source>
        <dbReference type="Proteomes" id="UP000078200"/>
    </source>
</evidence>
<proteinExistence type="predicted"/>
<feature type="transmembrane region" description="Helical" evidence="1">
    <location>
        <begin position="89"/>
        <end position="106"/>
    </location>
</feature>
<keyword evidence="3" id="KW-1185">Reference proteome</keyword>